<dbReference type="PANTHER" id="PTHR33646">
    <property type="entry name" value="GB|AAF00631.1"/>
    <property type="match status" value="1"/>
</dbReference>
<organism evidence="3 4">
    <name type="scientific">Ricinus communis</name>
    <name type="common">Castor bean</name>
    <dbReference type="NCBI Taxonomy" id="3988"/>
    <lineage>
        <taxon>Eukaryota</taxon>
        <taxon>Viridiplantae</taxon>
        <taxon>Streptophyta</taxon>
        <taxon>Embryophyta</taxon>
        <taxon>Tracheophyta</taxon>
        <taxon>Spermatophyta</taxon>
        <taxon>Magnoliopsida</taxon>
        <taxon>eudicotyledons</taxon>
        <taxon>Gunneridae</taxon>
        <taxon>Pentapetalae</taxon>
        <taxon>rosids</taxon>
        <taxon>fabids</taxon>
        <taxon>Malpighiales</taxon>
        <taxon>Euphorbiaceae</taxon>
        <taxon>Acalyphoideae</taxon>
        <taxon>Acalypheae</taxon>
        <taxon>Ricinus</taxon>
    </lineage>
</organism>
<keyword evidence="1" id="KW-1133">Transmembrane helix</keyword>
<keyword evidence="1" id="KW-0472">Membrane</keyword>
<sequence>MDLDEWEILPRSGGFLDYHEGDRGGSKTSSNTRTMFDMDYFVCPSSPPTNSTIVPNQQLVPVPFQLEPTAVITGRDQEEGNRKKPIDIKAVPSLIILPEVKDPDKALKEADQDPISQVFFKKMTENKFVDMKMDSPESPTKGFVPPPLPQIDAGKFNFEDRSETFIKGENLEAKISSPRIKNEKDINEEVEEGNWEDSSGGLNLWKWSLNGIGAICSFGVAAATVCIIIFGSHQRNKQQQQQNQKLRFQIYTDDKRIKQVVHHATRLNEAITAVRGVPIARAHITYGGYYEGL</sequence>
<dbReference type="InParanoid" id="B9SHF1"/>
<dbReference type="InterPro" id="IPR049224">
    <property type="entry name" value="DUF6821"/>
</dbReference>
<dbReference type="FunCoup" id="B9SHF1">
    <property type="interactions" value="615"/>
</dbReference>
<dbReference type="KEGG" id="rcu:8276500"/>
<dbReference type="eggNOG" id="ENOG502RYG5">
    <property type="taxonomic scope" value="Eukaryota"/>
</dbReference>
<keyword evidence="4" id="KW-1185">Reference proteome</keyword>
<evidence type="ECO:0000259" key="2">
    <source>
        <dbReference type="Pfam" id="PF20705"/>
    </source>
</evidence>
<evidence type="ECO:0000256" key="1">
    <source>
        <dbReference type="SAM" id="Phobius"/>
    </source>
</evidence>
<accession>B9SHF1</accession>
<name>B9SHF1_RICCO</name>
<dbReference type="STRING" id="3988.B9SHF1"/>
<dbReference type="Proteomes" id="UP000008311">
    <property type="component" value="Unassembled WGS sequence"/>
</dbReference>
<feature type="transmembrane region" description="Helical" evidence="1">
    <location>
        <begin position="207"/>
        <end position="230"/>
    </location>
</feature>
<dbReference type="Pfam" id="PF20705">
    <property type="entry name" value="DUF6821"/>
    <property type="match status" value="1"/>
</dbReference>
<protein>
    <recommendedName>
        <fullName evidence="2">DUF6821 domain-containing protein</fullName>
    </recommendedName>
</protein>
<dbReference type="AlphaFoldDB" id="B9SHF1"/>
<dbReference type="EMBL" id="EQ973963">
    <property type="protein sequence ID" value="EEF36910.1"/>
    <property type="molecule type" value="Genomic_DNA"/>
</dbReference>
<dbReference type="InterPro" id="IPR045883">
    <property type="entry name" value="At4g13530-like"/>
</dbReference>
<feature type="domain" description="DUF6821" evidence="2">
    <location>
        <begin position="111"/>
        <end position="293"/>
    </location>
</feature>
<keyword evidence="1" id="KW-0812">Transmembrane</keyword>
<evidence type="ECO:0000313" key="3">
    <source>
        <dbReference type="EMBL" id="EEF36910.1"/>
    </source>
</evidence>
<dbReference type="OrthoDB" id="766965at2759"/>
<proteinExistence type="predicted"/>
<gene>
    <name evidence="3" type="ORF">RCOM_1120980</name>
</gene>
<evidence type="ECO:0000313" key="4">
    <source>
        <dbReference type="Proteomes" id="UP000008311"/>
    </source>
</evidence>
<dbReference type="PANTHER" id="PTHR33646:SF2">
    <property type="entry name" value="F20H23.8 PROTEIN"/>
    <property type="match status" value="1"/>
</dbReference>
<reference evidence="4" key="1">
    <citation type="journal article" date="2010" name="Nat. Biotechnol.">
        <title>Draft genome sequence of the oilseed species Ricinus communis.</title>
        <authorList>
            <person name="Chan A.P."/>
            <person name="Crabtree J."/>
            <person name="Zhao Q."/>
            <person name="Lorenzi H."/>
            <person name="Orvis J."/>
            <person name="Puiu D."/>
            <person name="Melake-Berhan A."/>
            <person name="Jones K.M."/>
            <person name="Redman J."/>
            <person name="Chen G."/>
            <person name="Cahoon E.B."/>
            <person name="Gedil M."/>
            <person name="Stanke M."/>
            <person name="Haas B.J."/>
            <person name="Wortman J.R."/>
            <person name="Fraser-Liggett C.M."/>
            <person name="Ravel J."/>
            <person name="Rabinowicz P.D."/>
        </authorList>
    </citation>
    <scope>NUCLEOTIDE SEQUENCE [LARGE SCALE GENOMIC DNA]</scope>
    <source>
        <strain evidence="4">cv. Hale</strain>
    </source>
</reference>